<reference evidence="8" key="1">
    <citation type="journal article" date="2020" name="bioRxiv">
        <title>A rank-normalized archaeal taxonomy based on genome phylogeny resolves widespread incomplete and uneven classifications.</title>
        <authorList>
            <person name="Rinke C."/>
            <person name="Chuvochina M."/>
            <person name="Mussig A.J."/>
            <person name="Chaumeil P.-A."/>
            <person name="Waite D.W."/>
            <person name="Whitman W.B."/>
            <person name="Parks D.H."/>
            <person name="Hugenholtz P."/>
        </authorList>
    </citation>
    <scope>NUCLEOTIDE SEQUENCE [LARGE SCALE GENOMIC DNA]</scope>
</reference>
<evidence type="ECO:0000313" key="6">
    <source>
        <dbReference type="EMBL" id="HIH08112.1"/>
    </source>
</evidence>
<dbReference type="AlphaFoldDB" id="A0A7J4IRP6"/>
<dbReference type="GO" id="GO:0005886">
    <property type="term" value="C:plasma membrane"/>
    <property type="evidence" value="ECO:0007669"/>
    <property type="project" value="InterPro"/>
</dbReference>
<dbReference type="EMBL" id="JAGVWF010000007">
    <property type="protein sequence ID" value="MBS3058907.1"/>
    <property type="molecule type" value="Genomic_DNA"/>
</dbReference>
<dbReference type="InterPro" id="IPR043202">
    <property type="entry name" value="Band-7_stomatin-like"/>
</dbReference>
<reference evidence="7" key="3">
    <citation type="submission" date="2021-05" db="EMBL/GenBank/DDBJ databases">
        <title>Protein family content uncovers lineage relationships and bacterial pathway maintenance mechanisms in DPANN archaea.</title>
        <authorList>
            <person name="Castelle C.J."/>
            <person name="Meheust R."/>
            <person name="Jaffe A.L."/>
            <person name="Seitz K."/>
            <person name="Gong X."/>
            <person name="Baker B.J."/>
            <person name="Banfield J.F."/>
        </authorList>
    </citation>
    <scope>NUCLEOTIDE SEQUENCE</scope>
    <source>
        <strain evidence="7">RIFCSPHIGHO2_01_FULL_GW2011_AR10_43_9</strain>
    </source>
</reference>
<dbReference type="PRINTS" id="PR00721">
    <property type="entry name" value="STOMATIN"/>
</dbReference>
<dbReference type="SUPFAM" id="SSF117892">
    <property type="entry name" value="Band 7/SPFH domain"/>
    <property type="match status" value="1"/>
</dbReference>
<evidence type="ECO:0000259" key="5">
    <source>
        <dbReference type="SMART" id="SM00244"/>
    </source>
</evidence>
<name>A0A7J4IRP6_9ARCH</name>
<dbReference type="Gene3D" id="3.30.479.30">
    <property type="entry name" value="Band 7 domain"/>
    <property type="match status" value="1"/>
</dbReference>
<dbReference type="EMBL" id="DUFG01000013">
    <property type="protein sequence ID" value="HIH08112.1"/>
    <property type="molecule type" value="Genomic_DNA"/>
</dbReference>
<accession>A0A7J4IRP6</accession>
<dbReference type="Proteomes" id="UP000577419">
    <property type="component" value="Unassembled WGS sequence"/>
</dbReference>
<keyword evidence="4" id="KW-0472">Membrane</keyword>
<comment type="subcellular location">
    <subcellularLocation>
        <location evidence="1">Membrane</location>
        <topology evidence="1">Single-pass membrane protein</topology>
    </subcellularLocation>
</comment>
<evidence type="ECO:0000256" key="1">
    <source>
        <dbReference type="ARBA" id="ARBA00004167"/>
    </source>
</evidence>
<evidence type="ECO:0000256" key="2">
    <source>
        <dbReference type="ARBA" id="ARBA00008164"/>
    </source>
</evidence>
<keyword evidence="3" id="KW-0175">Coiled coil</keyword>
<dbReference type="PANTHER" id="PTHR10264">
    <property type="entry name" value="BAND 7 PROTEIN-RELATED"/>
    <property type="match status" value="1"/>
</dbReference>
<dbReference type="InterPro" id="IPR001972">
    <property type="entry name" value="Stomatin_HflK_fam"/>
</dbReference>
<dbReference type="Proteomes" id="UP000683213">
    <property type="component" value="Unassembled WGS sequence"/>
</dbReference>
<evidence type="ECO:0000256" key="3">
    <source>
        <dbReference type="SAM" id="Coils"/>
    </source>
</evidence>
<dbReference type="Pfam" id="PF01145">
    <property type="entry name" value="Band_7"/>
    <property type="match status" value="1"/>
</dbReference>
<dbReference type="SMART" id="SM00244">
    <property type="entry name" value="PHB"/>
    <property type="match status" value="1"/>
</dbReference>
<sequence length="290" mass="32541">MAQKLVKQAIFGGVIILLFILLVAIIQLQDFFLRNILWIFLGLIVLFLVWKYDYLLQLKDFERAVIFRLGKVHRVGGPGWAILLPPIETYYAVDVRTQTIDVKPQNVVTKDQVEVRVDAVIYLKVRKDNESVIKSIVEVQDYRQASQLYVVALIRDAIGTMNLSELISNVEQLNAKMEKGLSNIAHSWGVTIESAKITTMDIPAVVLSAMHDQKAAVQKKLARIEAAEAQKIEIDAVKAAAEQLNEKALAYYYVKALEKVGEGKSTKFIFPMELSRLAEAIGGRIAGKEK</sequence>
<keyword evidence="4" id="KW-1133">Transmembrane helix</keyword>
<feature type="transmembrane region" description="Helical" evidence="4">
    <location>
        <begin position="32"/>
        <end position="50"/>
    </location>
</feature>
<gene>
    <name evidence="6" type="ORF">HA237_01945</name>
    <name evidence="7" type="ORF">J4224_00600</name>
</gene>
<comment type="caution">
    <text evidence="6">The sequence shown here is derived from an EMBL/GenBank/DDBJ whole genome shotgun (WGS) entry which is preliminary data.</text>
</comment>
<evidence type="ECO:0000313" key="8">
    <source>
        <dbReference type="Proteomes" id="UP000577419"/>
    </source>
</evidence>
<organism evidence="6 8">
    <name type="scientific">Candidatus Iainarchaeum sp</name>
    <dbReference type="NCBI Taxonomy" id="3101447"/>
    <lineage>
        <taxon>Archaea</taxon>
        <taxon>Candidatus Iainarchaeota</taxon>
        <taxon>Candidatus Iainarchaeia</taxon>
        <taxon>Candidatus Iainarchaeales</taxon>
        <taxon>Candidatus Iainarchaeaceae</taxon>
        <taxon>Candidatus Iainarchaeum</taxon>
    </lineage>
</organism>
<dbReference type="InterPro" id="IPR001107">
    <property type="entry name" value="Band_7"/>
</dbReference>
<evidence type="ECO:0000313" key="7">
    <source>
        <dbReference type="EMBL" id="MBS3058907.1"/>
    </source>
</evidence>
<comment type="similarity">
    <text evidence="2">Belongs to the band 7/mec-2 family.</text>
</comment>
<dbReference type="FunFam" id="3.30.479.30:FF:000004">
    <property type="entry name" value="Putative membrane protease family, stomatin"/>
    <property type="match status" value="1"/>
</dbReference>
<reference evidence="7" key="2">
    <citation type="submission" date="2021-03" db="EMBL/GenBank/DDBJ databases">
        <authorList>
            <person name="Jaffe A."/>
        </authorList>
    </citation>
    <scope>NUCLEOTIDE SEQUENCE</scope>
    <source>
        <strain evidence="7">RIFCSPHIGHO2_01_FULL_GW2011_AR10_43_9</strain>
    </source>
</reference>
<evidence type="ECO:0000256" key="4">
    <source>
        <dbReference type="SAM" id="Phobius"/>
    </source>
</evidence>
<feature type="transmembrane region" description="Helical" evidence="4">
    <location>
        <begin position="9"/>
        <end position="26"/>
    </location>
</feature>
<feature type="domain" description="Band 7" evidence="5">
    <location>
        <begin position="53"/>
        <end position="214"/>
    </location>
</feature>
<keyword evidence="4" id="KW-0812">Transmembrane</keyword>
<dbReference type="InterPro" id="IPR036013">
    <property type="entry name" value="Band_7/SPFH_dom_sf"/>
</dbReference>
<protein>
    <recommendedName>
        <fullName evidence="5">Band 7 domain-containing protein</fullName>
    </recommendedName>
</protein>
<feature type="coiled-coil region" evidence="3">
    <location>
        <begin position="210"/>
        <end position="247"/>
    </location>
</feature>
<dbReference type="PANTHER" id="PTHR10264:SF19">
    <property type="entry name" value="AT06885P-RELATED"/>
    <property type="match status" value="1"/>
</dbReference>
<proteinExistence type="inferred from homology"/>
<dbReference type="GO" id="GO:0098552">
    <property type="term" value="C:side of membrane"/>
    <property type="evidence" value="ECO:0007669"/>
    <property type="project" value="UniProtKB-ARBA"/>
</dbReference>